<name>A0ACC2B681_DIPCM</name>
<dbReference type="EMBL" id="CM055108">
    <property type="protein sequence ID" value="KAJ7525270.1"/>
    <property type="molecule type" value="Genomic_DNA"/>
</dbReference>
<protein>
    <submittedName>
        <fullName evidence="1">Uncharacterized protein</fullName>
    </submittedName>
</protein>
<keyword evidence="2" id="KW-1185">Reference proteome</keyword>
<proteinExistence type="predicted"/>
<organism evidence="1 2">
    <name type="scientific">Diphasiastrum complanatum</name>
    <name type="common">Issler's clubmoss</name>
    <name type="synonym">Lycopodium complanatum</name>
    <dbReference type="NCBI Taxonomy" id="34168"/>
    <lineage>
        <taxon>Eukaryota</taxon>
        <taxon>Viridiplantae</taxon>
        <taxon>Streptophyta</taxon>
        <taxon>Embryophyta</taxon>
        <taxon>Tracheophyta</taxon>
        <taxon>Lycopodiopsida</taxon>
        <taxon>Lycopodiales</taxon>
        <taxon>Lycopodiaceae</taxon>
        <taxon>Lycopodioideae</taxon>
        <taxon>Diphasiastrum</taxon>
    </lineage>
</organism>
<dbReference type="Proteomes" id="UP001162992">
    <property type="component" value="Chromosome 17"/>
</dbReference>
<gene>
    <name evidence="1" type="ORF">O6H91_17G043600</name>
</gene>
<sequence length="157" mass="18145">MVLAFLRSTIKAAKDNGWKAALEEVKKQGLVTSLLDGNLLATKLWTDDGARLVGVDKLGNKYFEKKVNSQFGRHRWVEYADKKQYNASAVPPEWHGWLHYITDHTPEQLEDLKPARYGIEHKLNRSGEGDAYIYHSKGHALNPKQRNWTRYEPWQPT</sequence>
<evidence type="ECO:0000313" key="1">
    <source>
        <dbReference type="EMBL" id="KAJ7525270.1"/>
    </source>
</evidence>
<accession>A0ACC2B681</accession>
<reference evidence="2" key="1">
    <citation type="journal article" date="2024" name="Proc. Natl. Acad. Sci. U.S.A.">
        <title>Extraordinary preservation of gene collinearity over three hundred million years revealed in homosporous lycophytes.</title>
        <authorList>
            <person name="Li C."/>
            <person name="Wickell D."/>
            <person name="Kuo L.Y."/>
            <person name="Chen X."/>
            <person name="Nie B."/>
            <person name="Liao X."/>
            <person name="Peng D."/>
            <person name="Ji J."/>
            <person name="Jenkins J."/>
            <person name="Williams M."/>
            <person name="Shu S."/>
            <person name="Plott C."/>
            <person name="Barry K."/>
            <person name="Rajasekar S."/>
            <person name="Grimwood J."/>
            <person name="Han X."/>
            <person name="Sun S."/>
            <person name="Hou Z."/>
            <person name="He W."/>
            <person name="Dai G."/>
            <person name="Sun C."/>
            <person name="Schmutz J."/>
            <person name="Leebens-Mack J.H."/>
            <person name="Li F.W."/>
            <person name="Wang L."/>
        </authorList>
    </citation>
    <scope>NUCLEOTIDE SEQUENCE [LARGE SCALE GENOMIC DNA]</scope>
    <source>
        <strain evidence="2">cv. PW_Plant_1</strain>
    </source>
</reference>
<comment type="caution">
    <text evidence="1">The sequence shown here is derived from an EMBL/GenBank/DDBJ whole genome shotgun (WGS) entry which is preliminary data.</text>
</comment>
<evidence type="ECO:0000313" key="2">
    <source>
        <dbReference type="Proteomes" id="UP001162992"/>
    </source>
</evidence>